<evidence type="ECO:0000313" key="2">
    <source>
        <dbReference type="Proteomes" id="UP000051952"/>
    </source>
</evidence>
<dbReference type="EMBL" id="CYKH01001761">
    <property type="protein sequence ID" value="CUG89705.1"/>
    <property type="molecule type" value="Genomic_DNA"/>
</dbReference>
<dbReference type="SUPFAM" id="SSF50998">
    <property type="entry name" value="Quinoprotein alcohol dehydrogenase-like"/>
    <property type="match status" value="1"/>
</dbReference>
<dbReference type="InterPro" id="IPR015943">
    <property type="entry name" value="WD40/YVTN_repeat-like_dom_sf"/>
</dbReference>
<accession>A0A0S4JH73</accession>
<sequence>NVISFGVAPGTPYVYYIAESTSLQVVNIQSRDAVCTIPTQVTSQAATNGRLAILDAWGAVRVIDLFKNCSLVWENALDYTFSGFLGATVIQTEGTVIVTGSHNAMNPLFVLNAETGEQIANYTATGQGYQLLASTIAAGRLVALVLNLSNSDTTPVLVAMDPSTGAVLSSCVVPSLPAPNYVIASIGHGAVMVPNAQGFATFSAIDVSTPLSYNLDSPGATSAAVFTSPRSSVFMLVEGSSISGFESSL</sequence>
<name>A0A0S4JH73_BODSA</name>
<proteinExistence type="predicted"/>
<dbReference type="VEuPathDB" id="TriTrypDB:BSAL_22950"/>
<reference evidence="2" key="1">
    <citation type="submission" date="2015-09" db="EMBL/GenBank/DDBJ databases">
        <authorList>
            <consortium name="Pathogen Informatics"/>
        </authorList>
    </citation>
    <scope>NUCLEOTIDE SEQUENCE [LARGE SCALE GENOMIC DNA]</scope>
    <source>
        <strain evidence="2">Lake Konstanz</strain>
    </source>
</reference>
<dbReference type="AlphaFoldDB" id="A0A0S4JH73"/>
<dbReference type="Gene3D" id="2.130.10.10">
    <property type="entry name" value="YVTN repeat-like/Quinoprotein amine dehydrogenase"/>
    <property type="match status" value="1"/>
</dbReference>
<organism evidence="1 2">
    <name type="scientific">Bodo saltans</name>
    <name type="common">Flagellated protozoan</name>
    <dbReference type="NCBI Taxonomy" id="75058"/>
    <lineage>
        <taxon>Eukaryota</taxon>
        <taxon>Discoba</taxon>
        <taxon>Euglenozoa</taxon>
        <taxon>Kinetoplastea</taxon>
        <taxon>Metakinetoplastina</taxon>
        <taxon>Eubodonida</taxon>
        <taxon>Bodonidae</taxon>
        <taxon>Bodo</taxon>
    </lineage>
</organism>
<feature type="non-terminal residue" evidence="1">
    <location>
        <position position="1"/>
    </location>
</feature>
<gene>
    <name evidence="1" type="ORF">BSAL_22950</name>
</gene>
<protein>
    <submittedName>
        <fullName evidence="1">Uncharacterized protein</fullName>
    </submittedName>
</protein>
<keyword evidence="2" id="KW-1185">Reference proteome</keyword>
<dbReference type="InterPro" id="IPR011047">
    <property type="entry name" value="Quinoprotein_ADH-like_sf"/>
</dbReference>
<evidence type="ECO:0000313" key="1">
    <source>
        <dbReference type="EMBL" id="CUG89705.1"/>
    </source>
</evidence>
<dbReference type="Proteomes" id="UP000051952">
    <property type="component" value="Unassembled WGS sequence"/>
</dbReference>